<sequence length="64" mass="7886">MKIIFDRATNLQLRYKFTLSEKAENKLSSPYGNSVKNFELFYRRWQSCQKCLWTENEFLQKERE</sequence>
<comment type="caution">
    <text evidence="1">The sequence shown here is derived from an EMBL/GenBank/DDBJ whole genome shotgun (WGS) entry which is preliminary data.</text>
</comment>
<organism evidence="1 2">
    <name type="scientific">Lactococcus nasutitermitis</name>
    <dbReference type="NCBI Taxonomy" id="1652957"/>
    <lineage>
        <taxon>Bacteria</taxon>
        <taxon>Bacillati</taxon>
        <taxon>Bacillota</taxon>
        <taxon>Bacilli</taxon>
        <taxon>Lactobacillales</taxon>
        <taxon>Streptococcaceae</taxon>
        <taxon>Lactococcus</taxon>
    </lineage>
</organism>
<evidence type="ECO:0000313" key="2">
    <source>
        <dbReference type="Proteomes" id="UP001595987"/>
    </source>
</evidence>
<evidence type="ECO:0000313" key="1">
    <source>
        <dbReference type="EMBL" id="MFC4652250.1"/>
    </source>
</evidence>
<proteinExistence type="predicted"/>
<protein>
    <submittedName>
        <fullName evidence="1">Uncharacterized protein</fullName>
    </submittedName>
</protein>
<dbReference type="Proteomes" id="UP001595987">
    <property type="component" value="Unassembled WGS sequence"/>
</dbReference>
<gene>
    <name evidence="1" type="ORF">ACFO26_04950</name>
</gene>
<reference evidence="2" key="1">
    <citation type="journal article" date="2019" name="Int. J. Syst. Evol. Microbiol.">
        <title>The Global Catalogue of Microorganisms (GCM) 10K type strain sequencing project: providing services to taxonomists for standard genome sequencing and annotation.</title>
        <authorList>
            <consortium name="The Broad Institute Genomics Platform"/>
            <consortium name="The Broad Institute Genome Sequencing Center for Infectious Disease"/>
            <person name="Wu L."/>
            <person name="Ma J."/>
        </authorList>
    </citation>
    <scope>NUCLEOTIDE SEQUENCE [LARGE SCALE GENOMIC DNA]</scope>
    <source>
        <strain evidence="2">CCUG 63287</strain>
    </source>
</reference>
<accession>A0ABV9JFH9</accession>
<keyword evidence="2" id="KW-1185">Reference proteome</keyword>
<dbReference type="EMBL" id="JBHSGD010000005">
    <property type="protein sequence ID" value="MFC4652250.1"/>
    <property type="molecule type" value="Genomic_DNA"/>
</dbReference>
<name>A0ABV9JFH9_9LACT</name>